<dbReference type="SUPFAM" id="SSF48179">
    <property type="entry name" value="6-phosphogluconate dehydrogenase C-terminal domain-like"/>
    <property type="match status" value="1"/>
</dbReference>
<evidence type="ECO:0000256" key="6">
    <source>
        <dbReference type="ARBA" id="ARBA00022655"/>
    </source>
</evidence>
<dbReference type="EMBL" id="NOWF01000005">
    <property type="protein sequence ID" value="OYD07843.1"/>
    <property type="molecule type" value="Genomic_DNA"/>
</dbReference>
<evidence type="ECO:0000256" key="4">
    <source>
        <dbReference type="ARBA" id="ARBA00013014"/>
    </source>
</evidence>
<reference evidence="14 15" key="1">
    <citation type="submission" date="2017-07" db="EMBL/GenBank/DDBJ databases">
        <title>The genome sequence of Paludifilum halophilum highlights mechanisms for microbial adaptation to high salt environemnts.</title>
        <authorList>
            <person name="Belbahri L."/>
        </authorList>
    </citation>
    <scope>NUCLEOTIDE SEQUENCE [LARGE SCALE GENOMIC DNA]</scope>
    <source>
        <strain evidence="14 15">DSM 102817</strain>
    </source>
</reference>
<dbReference type="GO" id="GO:0050661">
    <property type="term" value="F:NADP binding"/>
    <property type="evidence" value="ECO:0007669"/>
    <property type="project" value="TreeGrafter"/>
</dbReference>
<dbReference type="InterPro" id="IPR008927">
    <property type="entry name" value="6-PGluconate_DH-like_C_sf"/>
</dbReference>
<dbReference type="GO" id="GO:0005737">
    <property type="term" value="C:cytoplasm"/>
    <property type="evidence" value="ECO:0007669"/>
    <property type="project" value="TreeGrafter"/>
</dbReference>
<dbReference type="Pfam" id="PF08546">
    <property type="entry name" value="ApbA_C"/>
    <property type="match status" value="1"/>
</dbReference>
<dbReference type="NCBIfam" id="TIGR00745">
    <property type="entry name" value="apbA_panE"/>
    <property type="match status" value="1"/>
</dbReference>
<feature type="domain" description="Ketopantoate reductase C-terminal" evidence="13">
    <location>
        <begin position="180"/>
        <end position="303"/>
    </location>
</feature>
<organism evidence="14 15">
    <name type="scientific">Paludifilum halophilum</name>
    <dbReference type="NCBI Taxonomy" id="1642702"/>
    <lineage>
        <taxon>Bacteria</taxon>
        <taxon>Bacillati</taxon>
        <taxon>Bacillota</taxon>
        <taxon>Bacilli</taxon>
        <taxon>Bacillales</taxon>
        <taxon>Thermoactinomycetaceae</taxon>
        <taxon>Paludifilum</taxon>
    </lineage>
</organism>
<keyword evidence="7 11" id="KW-0521">NADP</keyword>
<comment type="function">
    <text evidence="1 11">Catalyzes the NADPH-dependent reduction of ketopantoate into pantoic acid.</text>
</comment>
<dbReference type="InterPro" id="IPR036291">
    <property type="entry name" value="NAD(P)-bd_dom_sf"/>
</dbReference>
<dbReference type="Gene3D" id="1.10.1040.10">
    <property type="entry name" value="N-(1-d-carboxylethyl)-l-norvaline Dehydrogenase, domain 2"/>
    <property type="match status" value="1"/>
</dbReference>
<keyword evidence="8 11" id="KW-0560">Oxidoreductase</keyword>
<evidence type="ECO:0000256" key="9">
    <source>
        <dbReference type="ARBA" id="ARBA00032024"/>
    </source>
</evidence>
<evidence type="ECO:0000256" key="8">
    <source>
        <dbReference type="ARBA" id="ARBA00023002"/>
    </source>
</evidence>
<dbReference type="Gene3D" id="3.40.50.720">
    <property type="entry name" value="NAD(P)-binding Rossmann-like Domain"/>
    <property type="match status" value="1"/>
</dbReference>
<keyword evidence="6 11" id="KW-0566">Pantothenate biosynthesis</keyword>
<evidence type="ECO:0000256" key="1">
    <source>
        <dbReference type="ARBA" id="ARBA00002919"/>
    </source>
</evidence>
<feature type="domain" description="Ketopantoate reductase N-terminal" evidence="12">
    <location>
        <begin position="3"/>
        <end position="152"/>
    </location>
</feature>
<dbReference type="InterPro" id="IPR013752">
    <property type="entry name" value="KPA_reductase"/>
</dbReference>
<gene>
    <name evidence="14" type="ORF">CHM34_10360</name>
</gene>
<dbReference type="PANTHER" id="PTHR43765">
    <property type="entry name" value="2-DEHYDROPANTOATE 2-REDUCTASE-RELATED"/>
    <property type="match status" value="1"/>
</dbReference>
<evidence type="ECO:0000256" key="10">
    <source>
        <dbReference type="ARBA" id="ARBA00048793"/>
    </source>
</evidence>
<dbReference type="Proteomes" id="UP000215459">
    <property type="component" value="Unassembled WGS sequence"/>
</dbReference>
<dbReference type="InterPro" id="IPR013328">
    <property type="entry name" value="6PGD_dom2"/>
</dbReference>
<accession>A0A235B6C4</accession>
<dbReference type="RefSeq" id="WP_094264513.1">
    <property type="nucleotide sequence ID" value="NZ_NOWF01000005.1"/>
</dbReference>
<dbReference type="Pfam" id="PF02558">
    <property type="entry name" value="ApbA"/>
    <property type="match status" value="1"/>
</dbReference>
<dbReference type="EC" id="1.1.1.169" evidence="4 11"/>
<evidence type="ECO:0000256" key="11">
    <source>
        <dbReference type="RuleBase" id="RU362068"/>
    </source>
</evidence>
<comment type="catalytic activity">
    <reaction evidence="10 11">
        <text>(R)-pantoate + NADP(+) = 2-dehydropantoate + NADPH + H(+)</text>
        <dbReference type="Rhea" id="RHEA:16233"/>
        <dbReference type="ChEBI" id="CHEBI:11561"/>
        <dbReference type="ChEBI" id="CHEBI:15378"/>
        <dbReference type="ChEBI" id="CHEBI:15980"/>
        <dbReference type="ChEBI" id="CHEBI:57783"/>
        <dbReference type="ChEBI" id="CHEBI:58349"/>
        <dbReference type="EC" id="1.1.1.169"/>
    </reaction>
</comment>
<dbReference type="OrthoDB" id="9800163at2"/>
<comment type="caution">
    <text evidence="14">The sequence shown here is derived from an EMBL/GenBank/DDBJ whole genome shotgun (WGS) entry which is preliminary data.</text>
</comment>
<dbReference type="InterPro" id="IPR050838">
    <property type="entry name" value="Ketopantoate_reductase"/>
</dbReference>
<protein>
    <recommendedName>
        <fullName evidence="5 11">2-dehydropantoate 2-reductase</fullName>
        <ecNumber evidence="4 11">1.1.1.169</ecNumber>
    </recommendedName>
    <alternativeName>
        <fullName evidence="9 11">Ketopantoate reductase</fullName>
    </alternativeName>
</protein>
<comment type="similarity">
    <text evidence="3 11">Belongs to the ketopantoate reductase family.</text>
</comment>
<evidence type="ECO:0000256" key="3">
    <source>
        <dbReference type="ARBA" id="ARBA00007870"/>
    </source>
</evidence>
<evidence type="ECO:0000259" key="12">
    <source>
        <dbReference type="Pfam" id="PF02558"/>
    </source>
</evidence>
<evidence type="ECO:0000313" key="14">
    <source>
        <dbReference type="EMBL" id="OYD07843.1"/>
    </source>
</evidence>
<name>A0A235B6C4_9BACL</name>
<evidence type="ECO:0000256" key="2">
    <source>
        <dbReference type="ARBA" id="ARBA00004994"/>
    </source>
</evidence>
<dbReference type="SUPFAM" id="SSF51735">
    <property type="entry name" value="NAD(P)-binding Rossmann-fold domains"/>
    <property type="match status" value="1"/>
</dbReference>
<dbReference type="AlphaFoldDB" id="A0A235B6C4"/>
<comment type="pathway">
    <text evidence="2 11">Cofactor biosynthesis; (R)-pantothenate biosynthesis; (R)-pantoate from 3-methyl-2-oxobutanoate: step 2/2.</text>
</comment>
<evidence type="ECO:0000256" key="7">
    <source>
        <dbReference type="ARBA" id="ARBA00022857"/>
    </source>
</evidence>
<keyword evidence="15" id="KW-1185">Reference proteome</keyword>
<dbReference type="PANTHER" id="PTHR43765:SF2">
    <property type="entry name" value="2-DEHYDROPANTOATE 2-REDUCTASE"/>
    <property type="match status" value="1"/>
</dbReference>
<dbReference type="FunFam" id="1.10.1040.10:FF:000017">
    <property type="entry name" value="2-dehydropantoate 2-reductase"/>
    <property type="match status" value="1"/>
</dbReference>
<dbReference type="GO" id="GO:0015940">
    <property type="term" value="P:pantothenate biosynthetic process"/>
    <property type="evidence" value="ECO:0007669"/>
    <property type="project" value="UniProtKB-UniPathway"/>
</dbReference>
<dbReference type="GO" id="GO:0008677">
    <property type="term" value="F:2-dehydropantoate 2-reductase activity"/>
    <property type="evidence" value="ECO:0007669"/>
    <property type="project" value="UniProtKB-EC"/>
</dbReference>
<proteinExistence type="inferred from homology"/>
<evidence type="ECO:0000256" key="5">
    <source>
        <dbReference type="ARBA" id="ARBA00019465"/>
    </source>
</evidence>
<dbReference type="InterPro" id="IPR003710">
    <property type="entry name" value="ApbA"/>
</dbReference>
<sequence length="309" mass="34287">MRIAVWGAGAVGLLWSVRLFREYPELRLITRTKEQRDRIEEEGVRFTGLDGRTETFRIPVCWAEQVSGPFDLMLVTVKQTDLPGVARRFGAICSPSVPVLLWQNGMEHEECWRREGGGGALYRAVNTEGALRRDSIHVCQTGSGKAWVGPFSETVPSPALKRWVEQCSNRGFPILFTREIDTRAWEKLAVNSVINPLTALLGITNGRLTAWDSFPPLMEAILEETAGVAAHAGVTLDVRELREKVLQVCEQTASNASSMLVDLRRGRPTEIDAINGAVIRMGKKFGVSTPVHTALHILVRTVEEKEAES</sequence>
<evidence type="ECO:0000313" key="15">
    <source>
        <dbReference type="Proteomes" id="UP000215459"/>
    </source>
</evidence>
<dbReference type="UniPathway" id="UPA00028">
    <property type="reaction ID" value="UER00004"/>
</dbReference>
<dbReference type="InterPro" id="IPR013332">
    <property type="entry name" value="KPR_N"/>
</dbReference>
<evidence type="ECO:0000259" key="13">
    <source>
        <dbReference type="Pfam" id="PF08546"/>
    </source>
</evidence>